<dbReference type="InterPro" id="IPR023162">
    <property type="entry name" value="Apc36109-like_dom_sf"/>
</dbReference>
<dbReference type="Proteomes" id="UP001500298">
    <property type="component" value="Unassembled WGS sequence"/>
</dbReference>
<gene>
    <name evidence="1" type="ORF">GCM10023331_30050</name>
</gene>
<dbReference type="Gene3D" id="1.10.340.20">
    <property type="entry name" value="Apc36109-like domain"/>
    <property type="match status" value="1"/>
</dbReference>
<evidence type="ECO:0000313" key="1">
    <source>
        <dbReference type="EMBL" id="GAA4842994.1"/>
    </source>
</evidence>
<dbReference type="EMBL" id="BAABJX010000046">
    <property type="protein sequence ID" value="GAA4842994.1"/>
    <property type="molecule type" value="Genomic_DNA"/>
</dbReference>
<protein>
    <recommendedName>
        <fullName evidence="3">DUF1871 domain-containing protein</fullName>
    </recommendedName>
</protein>
<evidence type="ECO:0000313" key="2">
    <source>
        <dbReference type="Proteomes" id="UP001500298"/>
    </source>
</evidence>
<keyword evidence="2" id="KW-1185">Reference proteome</keyword>
<name>A0ABP9DH21_9BACT</name>
<reference evidence="2" key="1">
    <citation type="journal article" date="2019" name="Int. J. Syst. Evol. Microbiol.">
        <title>The Global Catalogue of Microorganisms (GCM) 10K type strain sequencing project: providing services to taxonomists for standard genome sequencing and annotation.</title>
        <authorList>
            <consortium name="The Broad Institute Genomics Platform"/>
            <consortium name="The Broad Institute Genome Sequencing Center for Infectious Disease"/>
            <person name="Wu L."/>
            <person name="Ma J."/>
        </authorList>
    </citation>
    <scope>NUCLEOTIDE SEQUENCE [LARGE SCALE GENOMIC DNA]</scope>
    <source>
        <strain evidence="2">JCM 18326</strain>
    </source>
</reference>
<comment type="caution">
    <text evidence="1">The sequence shown here is derived from an EMBL/GenBank/DDBJ whole genome shotgun (WGS) entry which is preliminary data.</text>
</comment>
<evidence type="ECO:0008006" key="3">
    <source>
        <dbReference type="Google" id="ProtNLM"/>
    </source>
</evidence>
<proteinExistence type="predicted"/>
<sequence length="86" mass="9846">MNKKELYTKVDKILWDEWDPIGVNDYGGPDDEYRGYVPSIIKLLEENAYESKIANLLHQHANVNMGLSSKLADHLEIATKLKTLTE</sequence>
<dbReference type="RefSeq" id="WP_345373228.1">
    <property type="nucleotide sequence ID" value="NZ_BAABJX010000046.1"/>
</dbReference>
<organism evidence="1 2">
    <name type="scientific">Algivirga pacifica</name>
    <dbReference type="NCBI Taxonomy" id="1162670"/>
    <lineage>
        <taxon>Bacteria</taxon>
        <taxon>Pseudomonadati</taxon>
        <taxon>Bacteroidota</taxon>
        <taxon>Cytophagia</taxon>
        <taxon>Cytophagales</taxon>
        <taxon>Flammeovirgaceae</taxon>
        <taxon>Algivirga</taxon>
    </lineage>
</organism>
<accession>A0ABP9DH21</accession>